<organism evidence="3 4">
    <name type="scientific">Longimycelium tulufanense</name>
    <dbReference type="NCBI Taxonomy" id="907463"/>
    <lineage>
        <taxon>Bacteria</taxon>
        <taxon>Bacillati</taxon>
        <taxon>Actinomycetota</taxon>
        <taxon>Actinomycetes</taxon>
        <taxon>Pseudonocardiales</taxon>
        <taxon>Pseudonocardiaceae</taxon>
        <taxon>Longimycelium</taxon>
    </lineage>
</organism>
<protein>
    <submittedName>
        <fullName evidence="3">Alpha-ribazole phosphatase</fullName>
    </submittedName>
</protein>
<evidence type="ECO:0000256" key="1">
    <source>
        <dbReference type="PIRSR" id="PIRSR613078-1"/>
    </source>
</evidence>
<name>A0A8J3CDY0_9PSEU</name>
<dbReference type="PANTHER" id="PTHR48100:SF1">
    <property type="entry name" value="HISTIDINE PHOSPHATASE FAMILY PROTEIN-RELATED"/>
    <property type="match status" value="1"/>
</dbReference>
<dbReference type="Gene3D" id="3.40.50.1240">
    <property type="entry name" value="Phosphoglycerate mutase-like"/>
    <property type="match status" value="1"/>
</dbReference>
<dbReference type="AlphaFoldDB" id="A0A8J3CDY0"/>
<feature type="active site" description="Proton donor/acceptor" evidence="1">
    <location>
        <position position="82"/>
    </location>
</feature>
<gene>
    <name evidence="3" type="ORF">GCM10012275_58840</name>
</gene>
<dbReference type="Proteomes" id="UP000637578">
    <property type="component" value="Unassembled WGS sequence"/>
</dbReference>
<dbReference type="InterPro" id="IPR050275">
    <property type="entry name" value="PGM_Phosphatase"/>
</dbReference>
<sequence>MTNLVLVRHGETVWHAENRYAGRSDVALTRRGHEQAEHLGQWAKGADLAALWCSPLSRSRDTAAAVARTTGLEPRVDTRLREVDFGEGEGLTSGEMAERFPRARAAFRRDPVAYHLPGGEPPTEAVARALGCLLEIVTAHPDGRVLIVGHSTLNRLLLCHFLGVPLARYRDLFPVIGNCTLAELRWDGIGQAALLQLNTPVEGPAG</sequence>
<dbReference type="InterPro" id="IPR013078">
    <property type="entry name" value="His_Pase_superF_clade-1"/>
</dbReference>
<dbReference type="CDD" id="cd07067">
    <property type="entry name" value="HP_PGM_like"/>
    <property type="match status" value="1"/>
</dbReference>
<comment type="caution">
    <text evidence="3">The sequence shown here is derived from an EMBL/GenBank/DDBJ whole genome shotgun (WGS) entry which is preliminary data.</text>
</comment>
<dbReference type="InterPro" id="IPR029033">
    <property type="entry name" value="His_PPase_superfam"/>
</dbReference>
<evidence type="ECO:0000313" key="4">
    <source>
        <dbReference type="Proteomes" id="UP000637578"/>
    </source>
</evidence>
<accession>A0A8J3CDY0</accession>
<dbReference type="Pfam" id="PF00300">
    <property type="entry name" value="His_Phos_1"/>
    <property type="match status" value="1"/>
</dbReference>
<dbReference type="SMART" id="SM00855">
    <property type="entry name" value="PGAM"/>
    <property type="match status" value="1"/>
</dbReference>
<dbReference type="RefSeq" id="WP_189061697.1">
    <property type="nucleotide sequence ID" value="NZ_BMMK01000048.1"/>
</dbReference>
<keyword evidence="4" id="KW-1185">Reference proteome</keyword>
<dbReference type="PANTHER" id="PTHR48100">
    <property type="entry name" value="BROAD-SPECIFICITY PHOSPHATASE YOR283W-RELATED"/>
    <property type="match status" value="1"/>
</dbReference>
<dbReference type="GO" id="GO:0005737">
    <property type="term" value="C:cytoplasm"/>
    <property type="evidence" value="ECO:0007669"/>
    <property type="project" value="TreeGrafter"/>
</dbReference>
<evidence type="ECO:0000313" key="3">
    <source>
        <dbReference type="EMBL" id="GGM80422.1"/>
    </source>
</evidence>
<feature type="binding site" evidence="2">
    <location>
        <position position="58"/>
    </location>
    <ligand>
        <name>substrate</name>
    </ligand>
</feature>
<dbReference type="SUPFAM" id="SSF53254">
    <property type="entry name" value="Phosphoglycerate mutase-like"/>
    <property type="match status" value="1"/>
</dbReference>
<reference evidence="3" key="2">
    <citation type="submission" date="2020-09" db="EMBL/GenBank/DDBJ databases">
        <authorList>
            <person name="Sun Q."/>
            <person name="Zhou Y."/>
        </authorList>
    </citation>
    <scope>NUCLEOTIDE SEQUENCE</scope>
    <source>
        <strain evidence="3">CGMCC 4.5737</strain>
    </source>
</reference>
<proteinExistence type="predicted"/>
<feature type="binding site" evidence="2">
    <location>
        <begin position="108"/>
        <end position="109"/>
    </location>
    <ligand>
        <name>substrate</name>
    </ligand>
</feature>
<dbReference type="GO" id="GO:0016791">
    <property type="term" value="F:phosphatase activity"/>
    <property type="evidence" value="ECO:0007669"/>
    <property type="project" value="TreeGrafter"/>
</dbReference>
<evidence type="ECO:0000256" key="2">
    <source>
        <dbReference type="PIRSR" id="PIRSR613078-2"/>
    </source>
</evidence>
<dbReference type="EMBL" id="BMMK01000048">
    <property type="protein sequence ID" value="GGM80422.1"/>
    <property type="molecule type" value="Genomic_DNA"/>
</dbReference>
<reference evidence="3" key="1">
    <citation type="journal article" date="2014" name="Int. J. Syst. Evol. Microbiol.">
        <title>Complete genome sequence of Corynebacterium casei LMG S-19264T (=DSM 44701T), isolated from a smear-ripened cheese.</title>
        <authorList>
            <consortium name="US DOE Joint Genome Institute (JGI-PGF)"/>
            <person name="Walter F."/>
            <person name="Albersmeier A."/>
            <person name="Kalinowski J."/>
            <person name="Ruckert C."/>
        </authorList>
    </citation>
    <scope>NUCLEOTIDE SEQUENCE</scope>
    <source>
        <strain evidence="3">CGMCC 4.5737</strain>
    </source>
</reference>
<feature type="active site" description="Tele-phosphohistidine intermediate" evidence="1">
    <location>
        <position position="9"/>
    </location>
</feature>